<reference evidence="3 4" key="1">
    <citation type="journal article" date="2018" name="PLoS Genet.">
        <title>Population sequencing reveals clonal diversity and ancestral inbreeding in the grapevine cultivar Chardonnay.</title>
        <authorList>
            <person name="Roach M.J."/>
            <person name="Johnson D.L."/>
            <person name="Bohlmann J."/>
            <person name="van Vuuren H.J."/>
            <person name="Jones S.J."/>
            <person name="Pretorius I.S."/>
            <person name="Schmidt S.A."/>
            <person name="Borneman A.R."/>
        </authorList>
    </citation>
    <scope>NUCLEOTIDE SEQUENCE [LARGE SCALE GENOMIC DNA]</scope>
    <source>
        <strain evidence="4">cv. Chardonnay</strain>
        <tissue evidence="3">Leaf</tissue>
    </source>
</reference>
<dbReference type="AlphaFoldDB" id="A0A438GYW9"/>
<feature type="region of interest" description="Disordered" evidence="1">
    <location>
        <begin position="10"/>
        <end position="37"/>
    </location>
</feature>
<feature type="transmembrane region" description="Helical" evidence="2">
    <location>
        <begin position="267"/>
        <end position="292"/>
    </location>
</feature>
<dbReference type="Proteomes" id="UP000288805">
    <property type="component" value="Unassembled WGS sequence"/>
</dbReference>
<feature type="transmembrane region" description="Helical" evidence="2">
    <location>
        <begin position="230"/>
        <end position="247"/>
    </location>
</feature>
<feature type="transmembrane region" description="Helical" evidence="2">
    <location>
        <begin position="190"/>
        <end position="209"/>
    </location>
</feature>
<keyword evidence="2" id="KW-1133">Transmembrane helix</keyword>
<dbReference type="EMBL" id="QGNW01000313">
    <property type="protein sequence ID" value="RVW77425.1"/>
    <property type="molecule type" value="Genomic_DNA"/>
</dbReference>
<name>A0A438GYW9_VITVI</name>
<gene>
    <name evidence="3" type="ORF">CK203_048033</name>
</gene>
<keyword evidence="2" id="KW-0812">Transmembrane</keyword>
<sequence>MADYSPLDLKMKKLGSRSRPSDVGTIGTTGHRSPRCPPSQRQFLETPYQMIQQDQYRPATPYSSINSIEHRFHRVRLAVYTTRDAFELSISEIVGSQAIQIEQMRFPDRQQYCRPFAGTDAKEDVQREDDEILRQLRTTQAAYPFGASWPYDDLPPEGSDHVRLLFIDVACSGVGYRLSCWTTARPERMSIGYCHCFGIFTIQFWAIYADVRAYDRTQRTVMGLRIQTSFNLLLIAPGFMRWVLYHFPSLEVQQHSGTQYDERHVLYSWLGIGSPLVGGASLLSYLIMTYHMDWVTLLLRMMHDTWRLHRDRHVPRTEGVDRVPEAVEIQGQMRLSSETTMPPEAMIVASPSPDRASVFSMCFPEEILDYDCLWIWEMVSMFDGDGLVATDITHDTVSIEGASNSVDPPLSLTLCPSLSPALMTFLWKVTPISGSIELIDFGAPDQPRELRIGSFLSLDERVD</sequence>
<evidence type="ECO:0000313" key="4">
    <source>
        <dbReference type="Proteomes" id="UP000288805"/>
    </source>
</evidence>
<comment type="caution">
    <text evidence="3">The sequence shown here is derived from an EMBL/GenBank/DDBJ whole genome shotgun (WGS) entry which is preliminary data.</text>
</comment>
<evidence type="ECO:0000256" key="1">
    <source>
        <dbReference type="SAM" id="MobiDB-lite"/>
    </source>
</evidence>
<keyword evidence="2" id="KW-0472">Membrane</keyword>
<proteinExistence type="predicted"/>
<protein>
    <submittedName>
        <fullName evidence="3">Uncharacterized protein</fullName>
    </submittedName>
</protein>
<evidence type="ECO:0000256" key="2">
    <source>
        <dbReference type="SAM" id="Phobius"/>
    </source>
</evidence>
<accession>A0A438GYW9</accession>
<evidence type="ECO:0000313" key="3">
    <source>
        <dbReference type="EMBL" id="RVW77425.1"/>
    </source>
</evidence>
<organism evidence="3 4">
    <name type="scientific">Vitis vinifera</name>
    <name type="common">Grape</name>
    <dbReference type="NCBI Taxonomy" id="29760"/>
    <lineage>
        <taxon>Eukaryota</taxon>
        <taxon>Viridiplantae</taxon>
        <taxon>Streptophyta</taxon>
        <taxon>Embryophyta</taxon>
        <taxon>Tracheophyta</taxon>
        <taxon>Spermatophyta</taxon>
        <taxon>Magnoliopsida</taxon>
        <taxon>eudicotyledons</taxon>
        <taxon>Gunneridae</taxon>
        <taxon>Pentapetalae</taxon>
        <taxon>rosids</taxon>
        <taxon>Vitales</taxon>
        <taxon>Vitaceae</taxon>
        <taxon>Viteae</taxon>
        <taxon>Vitis</taxon>
    </lineage>
</organism>